<dbReference type="STRING" id="70415.A0A5S6QAX8"/>
<keyword evidence="1" id="KW-0732">Signal</keyword>
<dbReference type="AlphaFoldDB" id="A0A5S6QAX8"/>
<dbReference type="Pfam" id="PF24748">
    <property type="entry name" value="Galaxin_repeat"/>
    <property type="match status" value="1"/>
</dbReference>
<evidence type="ECO:0000313" key="3">
    <source>
        <dbReference type="Proteomes" id="UP000046395"/>
    </source>
</evidence>
<organism evidence="3 4">
    <name type="scientific">Trichuris muris</name>
    <name type="common">Mouse whipworm</name>
    <dbReference type="NCBI Taxonomy" id="70415"/>
    <lineage>
        <taxon>Eukaryota</taxon>
        <taxon>Metazoa</taxon>
        <taxon>Ecdysozoa</taxon>
        <taxon>Nematoda</taxon>
        <taxon>Enoplea</taxon>
        <taxon>Dorylaimia</taxon>
        <taxon>Trichinellida</taxon>
        <taxon>Trichuridae</taxon>
        <taxon>Trichuris</taxon>
    </lineage>
</organism>
<dbReference type="Proteomes" id="UP000046395">
    <property type="component" value="Unassembled WGS sequence"/>
</dbReference>
<sequence>MRMSPASRHSGFILLAALLPFVYFQKSVTGQQCRGYWYDTRRYMCCADYELCLRGTRILHDCCGKHCYSEGNSICCSGRLVDKCSQFHASCCGYRCYKADMELCCDGVIVKRCAKNAECCGTECIDARRFICCEGRVLPRCAPGDSAACCGDRCYDKTQQICDL</sequence>
<dbReference type="WBParaSite" id="TMUE_1000004353.1">
    <property type="protein sequence ID" value="TMUE_1000004353.1"/>
    <property type="gene ID" value="WBGene00293526"/>
</dbReference>
<reference evidence="4" key="1">
    <citation type="submission" date="2019-12" db="UniProtKB">
        <authorList>
            <consortium name="WormBaseParasite"/>
        </authorList>
    </citation>
    <scope>IDENTIFICATION</scope>
</reference>
<evidence type="ECO:0000259" key="2">
    <source>
        <dbReference type="Pfam" id="PF24748"/>
    </source>
</evidence>
<feature type="signal peptide" evidence="1">
    <location>
        <begin position="1"/>
        <end position="24"/>
    </location>
</feature>
<feature type="domain" description="Galaxin-like repeats" evidence="2">
    <location>
        <begin position="33"/>
        <end position="162"/>
    </location>
</feature>
<feature type="chain" id="PRO_5024377569" description="Galaxin-like repeats domain-containing protein" evidence="1">
    <location>
        <begin position="25"/>
        <end position="164"/>
    </location>
</feature>
<evidence type="ECO:0000313" key="4">
    <source>
        <dbReference type="WBParaSite" id="TMUE_1000004353.1"/>
    </source>
</evidence>
<keyword evidence="3" id="KW-1185">Reference proteome</keyword>
<evidence type="ECO:0000256" key="1">
    <source>
        <dbReference type="SAM" id="SignalP"/>
    </source>
</evidence>
<proteinExistence type="predicted"/>
<accession>A0A5S6QAX8</accession>
<protein>
    <recommendedName>
        <fullName evidence="2">Galaxin-like repeats domain-containing protein</fullName>
    </recommendedName>
</protein>
<dbReference type="InterPro" id="IPR056601">
    <property type="entry name" value="Galaxin_dom"/>
</dbReference>
<name>A0A5S6QAX8_TRIMR</name>